<protein>
    <submittedName>
        <fullName evidence="2">Uncharacterized protein</fullName>
    </submittedName>
</protein>
<organism evidence="2">
    <name type="scientific">Tanacetum cinerariifolium</name>
    <name type="common">Dalmatian daisy</name>
    <name type="synonym">Chrysanthemum cinerariifolium</name>
    <dbReference type="NCBI Taxonomy" id="118510"/>
    <lineage>
        <taxon>Eukaryota</taxon>
        <taxon>Viridiplantae</taxon>
        <taxon>Streptophyta</taxon>
        <taxon>Embryophyta</taxon>
        <taxon>Tracheophyta</taxon>
        <taxon>Spermatophyta</taxon>
        <taxon>Magnoliopsida</taxon>
        <taxon>eudicotyledons</taxon>
        <taxon>Gunneridae</taxon>
        <taxon>Pentapetalae</taxon>
        <taxon>asterids</taxon>
        <taxon>campanulids</taxon>
        <taxon>Asterales</taxon>
        <taxon>Asteraceae</taxon>
        <taxon>Asteroideae</taxon>
        <taxon>Anthemideae</taxon>
        <taxon>Anthemidinae</taxon>
        <taxon>Tanacetum</taxon>
    </lineage>
</organism>
<dbReference type="AlphaFoldDB" id="A0A699V3J8"/>
<feature type="region of interest" description="Disordered" evidence="1">
    <location>
        <begin position="51"/>
        <end position="113"/>
    </location>
</feature>
<reference evidence="2" key="1">
    <citation type="journal article" date="2019" name="Sci. Rep.">
        <title>Draft genome of Tanacetum cinerariifolium, the natural source of mosquito coil.</title>
        <authorList>
            <person name="Yamashiro T."/>
            <person name="Shiraishi A."/>
            <person name="Satake H."/>
            <person name="Nakayama K."/>
        </authorList>
    </citation>
    <scope>NUCLEOTIDE SEQUENCE</scope>
</reference>
<feature type="region of interest" description="Disordered" evidence="1">
    <location>
        <begin position="1"/>
        <end position="28"/>
    </location>
</feature>
<feature type="compositionally biased region" description="Polar residues" evidence="1">
    <location>
        <begin position="69"/>
        <end position="88"/>
    </location>
</feature>
<comment type="caution">
    <text evidence="2">The sequence shown here is derived from an EMBL/GenBank/DDBJ whole genome shotgun (WGS) entry which is preliminary data.</text>
</comment>
<proteinExistence type="predicted"/>
<gene>
    <name evidence="2" type="ORF">Tci_901259</name>
</gene>
<feature type="compositionally biased region" description="Basic and acidic residues" evidence="1">
    <location>
        <begin position="89"/>
        <end position="113"/>
    </location>
</feature>
<feature type="non-terminal residue" evidence="2">
    <location>
        <position position="1"/>
    </location>
</feature>
<evidence type="ECO:0000256" key="1">
    <source>
        <dbReference type="SAM" id="MobiDB-lite"/>
    </source>
</evidence>
<feature type="compositionally biased region" description="Basic and acidic residues" evidence="1">
    <location>
        <begin position="8"/>
        <end position="24"/>
    </location>
</feature>
<accession>A0A699V3J8</accession>
<dbReference type="EMBL" id="BKCJ011393296">
    <property type="protein sequence ID" value="GFD29290.1"/>
    <property type="molecule type" value="Genomic_DNA"/>
</dbReference>
<evidence type="ECO:0000313" key="2">
    <source>
        <dbReference type="EMBL" id="GFD29290.1"/>
    </source>
</evidence>
<sequence length="113" mass="12349">VVLSARVESSKDKEGLGDYEDASKQGRSIVDIDQDKGITLTLIEIKAAKPKALTTAVSTRPKEKGSIMQEPSETPSSKPIVSSQQPSQPKDKGKAKMVEPERPLKKKEQIMMD</sequence>
<name>A0A699V3J8_TANCI</name>
<feature type="non-terminal residue" evidence="2">
    <location>
        <position position="113"/>
    </location>
</feature>